<reference evidence="1" key="1">
    <citation type="submission" date="2020-06" db="EMBL/GenBank/DDBJ databases">
        <authorList>
            <person name="Li T."/>
            <person name="Hu X."/>
            <person name="Zhang T."/>
            <person name="Song X."/>
            <person name="Zhang H."/>
            <person name="Dai N."/>
            <person name="Sheng W."/>
            <person name="Hou X."/>
            <person name="Wei L."/>
        </authorList>
    </citation>
    <scope>NUCLEOTIDE SEQUENCE</scope>
    <source>
        <strain evidence="1">KEN1</strain>
        <tissue evidence="1">Leaf</tissue>
    </source>
</reference>
<name>A0AAW2TBE0_9LAMI</name>
<organism evidence="1">
    <name type="scientific">Sesamum latifolium</name>
    <dbReference type="NCBI Taxonomy" id="2727402"/>
    <lineage>
        <taxon>Eukaryota</taxon>
        <taxon>Viridiplantae</taxon>
        <taxon>Streptophyta</taxon>
        <taxon>Embryophyta</taxon>
        <taxon>Tracheophyta</taxon>
        <taxon>Spermatophyta</taxon>
        <taxon>Magnoliopsida</taxon>
        <taxon>eudicotyledons</taxon>
        <taxon>Gunneridae</taxon>
        <taxon>Pentapetalae</taxon>
        <taxon>asterids</taxon>
        <taxon>lamiids</taxon>
        <taxon>Lamiales</taxon>
        <taxon>Pedaliaceae</taxon>
        <taxon>Sesamum</taxon>
    </lineage>
</organism>
<comment type="caution">
    <text evidence="1">The sequence shown here is derived from an EMBL/GenBank/DDBJ whole genome shotgun (WGS) entry which is preliminary data.</text>
</comment>
<gene>
    <name evidence="1" type="ORF">Slati_4190100</name>
</gene>
<protein>
    <submittedName>
        <fullName evidence="1">Uncharacterized protein</fullName>
    </submittedName>
</protein>
<evidence type="ECO:0000313" key="1">
    <source>
        <dbReference type="EMBL" id="KAL0401602.1"/>
    </source>
</evidence>
<proteinExistence type="predicted"/>
<sequence length="86" mass="9606">METFLGFIGITGILDSDSMGLILELEGSWQSRAYEDFLDLARGGSVVRHGHHKPCPVQSEYVARMVDSKKEFVSCQYSDSEISYAL</sequence>
<reference evidence="1" key="2">
    <citation type="journal article" date="2024" name="Plant">
        <title>Genomic evolution and insights into agronomic trait innovations of Sesamum species.</title>
        <authorList>
            <person name="Miao H."/>
            <person name="Wang L."/>
            <person name="Qu L."/>
            <person name="Liu H."/>
            <person name="Sun Y."/>
            <person name="Le M."/>
            <person name="Wang Q."/>
            <person name="Wei S."/>
            <person name="Zheng Y."/>
            <person name="Lin W."/>
            <person name="Duan Y."/>
            <person name="Cao H."/>
            <person name="Xiong S."/>
            <person name="Wang X."/>
            <person name="Wei L."/>
            <person name="Li C."/>
            <person name="Ma Q."/>
            <person name="Ju M."/>
            <person name="Zhao R."/>
            <person name="Li G."/>
            <person name="Mu C."/>
            <person name="Tian Q."/>
            <person name="Mei H."/>
            <person name="Zhang T."/>
            <person name="Gao T."/>
            <person name="Zhang H."/>
        </authorList>
    </citation>
    <scope>NUCLEOTIDE SEQUENCE</scope>
    <source>
        <strain evidence="1">KEN1</strain>
    </source>
</reference>
<dbReference type="AlphaFoldDB" id="A0AAW2TBE0"/>
<dbReference type="EMBL" id="JACGWN010000015">
    <property type="protein sequence ID" value="KAL0401602.1"/>
    <property type="molecule type" value="Genomic_DNA"/>
</dbReference>
<accession>A0AAW2TBE0</accession>